<dbReference type="Proteomes" id="UP000011086">
    <property type="component" value="Unassembled WGS sequence"/>
</dbReference>
<dbReference type="EMBL" id="JH793830">
    <property type="protein sequence ID" value="ELQ39362.1"/>
    <property type="molecule type" value="Genomic_DNA"/>
</dbReference>
<proteinExistence type="predicted"/>
<sequence>MEVDRHGARRYGGGDVAGVTYMPRYRISPCTAGTEVQGIQDGQCTLPFRKGGGVFVATQSRQAAAEWDPCGAWVQSSKVP</sequence>
<dbReference type="AlphaFoldDB" id="A0AA97PLT5"/>
<evidence type="ECO:0000313" key="1">
    <source>
        <dbReference type="EMBL" id="ELQ39362.1"/>
    </source>
</evidence>
<protein>
    <submittedName>
        <fullName evidence="1">Uncharacterized protein</fullName>
    </submittedName>
</protein>
<accession>A0AA97PLT5</accession>
<name>A0AA97PLT5_PYRO3</name>
<gene>
    <name evidence="1" type="ORF">OOU_Y34scaffold00500g9</name>
</gene>
<reference evidence="1" key="1">
    <citation type="journal article" date="2012" name="PLoS Genet.">
        <title>Comparative analysis of the genomes of two field isolates of the rice blast fungus Magnaporthe oryzae.</title>
        <authorList>
            <person name="Xue M."/>
            <person name="Yang J."/>
            <person name="Li Z."/>
            <person name="Hu S."/>
            <person name="Yao N."/>
            <person name="Dean R.A."/>
            <person name="Zhao W."/>
            <person name="Shen M."/>
            <person name="Zhang H."/>
            <person name="Li C."/>
            <person name="Liu L."/>
            <person name="Cao L."/>
            <person name="Xu X."/>
            <person name="Xing Y."/>
            <person name="Hsiang T."/>
            <person name="Zhang Z."/>
            <person name="Xu J.R."/>
            <person name="Peng Y.L."/>
        </authorList>
    </citation>
    <scope>NUCLEOTIDE SEQUENCE</scope>
    <source>
        <strain evidence="1">Y34</strain>
    </source>
</reference>
<organism evidence="1">
    <name type="scientific">Pyricularia oryzae (strain Y34)</name>
    <name type="common">Rice blast fungus</name>
    <name type="synonym">Magnaporthe oryzae</name>
    <dbReference type="NCBI Taxonomy" id="1143189"/>
    <lineage>
        <taxon>Eukaryota</taxon>
        <taxon>Fungi</taxon>
        <taxon>Dikarya</taxon>
        <taxon>Ascomycota</taxon>
        <taxon>Pezizomycotina</taxon>
        <taxon>Sordariomycetes</taxon>
        <taxon>Sordariomycetidae</taxon>
        <taxon>Magnaporthales</taxon>
        <taxon>Pyriculariaceae</taxon>
        <taxon>Pyricularia</taxon>
    </lineage>
</organism>